<organism evidence="1 2">
    <name type="scientific">Mycobacterium phage Weirdo19</name>
    <dbReference type="NCBI Taxonomy" id="2601610"/>
    <lineage>
        <taxon>Viruses</taxon>
        <taxon>Duplodnaviria</taxon>
        <taxon>Heunggongvirae</taxon>
        <taxon>Uroviricota</taxon>
        <taxon>Caudoviricetes</taxon>
        <taxon>Rosariovirus</taxon>
        <taxon>Rosariovirus Weirdo19ES</taxon>
    </lineage>
</organism>
<protein>
    <submittedName>
        <fullName evidence="1">Uncharacterized protein</fullName>
    </submittedName>
</protein>
<dbReference type="RefSeq" id="YP_010050738.1">
    <property type="nucleotide sequence ID" value="NC_054433.1"/>
</dbReference>
<dbReference type="KEGG" id="vg:63911473"/>
<dbReference type="Proteomes" id="UP000501191">
    <property type="component" value="Segment"/>
</dbReference>
<name>A0A6M2YSQ9_9CAUD</name>
<evidence type="ECO:0000313" key="1">
    <source>
        <dbReference type="EMBL" id="QEA10805.1"/>
    </source>
</evidence>
<reference evidence="1 2" key="1">
    <citation type="journal article" date="2020" name="PLoS ONE">
        <title>Weirdo19ES is a novel singleton mycobacteriophage that selects for glycolipid deficient phage-resistant M. smegmatis mutants.</title>
        <authorList>
            <person name="Suarez C.A."/>
            <person name="Franceschelli J.J."/>
            <person name="Tasselli S.E."/>
            <person name="Morbidoni H.R."/>
        </authorList>
    </citation>
    <scope>NUCLEOTIDE SEQUENCE [LARGE SCALE GENOMIC DNA]</scope>
</reference>
<dbReference type="GeneID" id="63911473"/>
<proteinExistence type="predicted"/>
<keyword evidence="2" id="KW-1185">Reference proteome</keyword>
<sequence length="75" mass="7622">MTTNNAEGAGVMAGGALAAALADLDLDVANTIDTLGWLDQDGPEALGEVVSATIDLGRQVRRLIAIMRQQEAGGA</sequence>
<dbReference type="EMBL" id="MN103533">
    <property type="protein sequence ID" value="QEA10805.1"/>
    <property type="molecule type" value="Genomic_DNA"/>
</dbReference>
<accession>A0A6M2YSQ9</accession>
<evidence type="ECO:0000313" key="2">
    <source>
        <dbReference type="Proteomes" id="UP000501191"/>
    </source>
</evidence>